<sequence>MNAPEWNALLIAVGVGVAFWAAIELLLRWSAARRVSATRDNIVRDDGERPDRHE</sequence>
<dbReference type="AlphaFoldDB" id="A0A9D7HT55"/>
<organism evidence="2 3">
    <name type="scientific">Candidatus Methylophosphatis roskildensis</name>
    <dbReference type="NCBI Taxonomy" id="2899263"/>
    <lineage>
        <taxon>Bacteria</taxon>
        <taxon>Pseudomonadati</taxon>
        <taxon>Pseudomonadota</taxon>
        <taxon>Betaproteobacteria</taxon>
        <taxon>Nitrosomonadales</taxon>
        <taxon>Sterolibacteriaceae</taxon>
        <taxon>Candidatus Methylophosphatis</taxon>
    </lineage>
</organism>
<gene>
    <name evidence="2" type="ORF">IPH26_05150</name>
</gene>
<keyword evidence="1" id="KW-0812">Transmembrane</keyword>
<dbReference type="EMBL" id="JADJEV010000002">
    <property type="protein sequence ID" value="MBK6972355.1"/>
    <property type="molecule type" value="Genomic_DNA"/>
</dbReference>
<keyword evidence="1" id="KW-0472">Membrane</keyword>
<evidence type="ECO:0000256" key="1">
    <source>
        <dbReference type="SAM" id="Phobius"/>
    </source>
</evidence>
<feature type="transmembrane region" description="Helical" evidence="1">
    <location>
        <begin position="6"/>
        <end position="27"/>
    </location>
</feature>
<keyword evidence="1" id="KW-1133">Transmembrane helix</keyword>
<name>A0A9D7HT55_9PROT</name>
<evidence type="ECO:0000313" key="2">
    <source>
        <dbReference type="EMBL" id="MBK6972355.1"/>
    </source>
</evidence>
<proteinExistence type="predicted"/>
<evidence type="ECO:0000313" key="3">
    <source>
        <dbReference type="Proteomes" id="UP000807785"/>
    </source>
</evidence>
<reference evidence="2" key="1">
    <citation type="submission" date="2020-10" db="EMBL/GenBank/DDBJ databases">
        <title>Connecting structure to function with the recovery of over 1000 high-quality activated sludge metagenome-assembled genomes encoding full-length rRNA genes using long-read sequencing.</title>
        <authorList>
            <person name="Singleton C.M."/>
            <person name="Petriglieri F."/>
            <person name="Kristensen J.M."/>
            <person name="Kirkegaard R.H."/>
            <person name="Michaelsen T.Y."/>
            <person name="Andersen M.H."/>
            <person name="Karst S.M."/>
            <person name="Dueholm M.S."/>
            <person name="Nielsen P.H."/>
            <person name="Albertsen M."/>
        </authorList>
    </citation>
    <scope>NUCLEOTIDE SEQUENCE</scope>
    <source>
        <strain evidence="2">Bjer_18-Q3-R1-45_BAT3C.347</strain>
    </source>
</reference>
<protein>
    <submittedName>
        <fullName evidence="2">Uncharacterized protein</fullName>
    </submittedName>
</protein>
<comment type="caution">
    <text evidence="2">The sequence shown here is derived from an EMBL/GenBank/DDBJ whole genome shotgun (WGS) entry which is preliminary data.</text>
</comment>
<accession>A0A9D7HT55</accession>
<dbReference type="Proteomes" id="UP000807785">
    <property type="component" value="Unassembled WGS sequence"/>
</dbReference>